<dbReference type="RefSeq" id="WP_035576803.1">
    <property type="nucleotide sequence ID" value="NZ_ARYJ01000001.1"/>
</dbReference>
<evidence type="ECO:0000313" key="3">
    <source>
        <dbReference type="Proteomes" id="UP000024816"/>
    </source>
</evidence>
<feature type="signal peptide" evidence="1">
    <location>
        <begin position="1"/>
        <end position="21"/>
    </location>
</feature>
<dbReference type="OrthoDB" id="7620277at2"/>
<protein>
    <recommendedName>
        <fullName evidence="4">UrcA family protein</fullName>
    </recommendedName>
</protein>
<sequence length="116" mass="12095">MTSRILSLTASATLAAATLFAAPASAEIQRVVQLDLQYDTAVLGTASGAETVLESLQDQATAACRYTRPVAGAPRVDDVCVSEILAKAVIEIDDAELTRLYTASTGQPARILASLK</sequence>
<evidence type="ECO:0008006" key="4">
    <source>
        <dbReference type="Google" id="ProtNLM"/>
    </source>
</evidence>
<dbReference type="EMBL" id="ARYJ01000001">
    <property type="protein sequence ID" value="KCZ90902.1"/>
    <property type="molecule type" value="Genomic_DNA"/>
</dbReference>
<dbReference type="NCBIfam" id="TIGR04433">
    <property type="entry name" value="UrcA_uranyl"/>
    <property type="match status" value="1"/>
</dbReference>
<feature type="chain" id="PRO_5001572314" description="UrcA family protein" evidence="1">
    <location>
        <begin position="22"/>
        <end position="116"/>
    </location>
</feature>
<evidence type="ECO:0000256" key="1">
    <source>
        <dbReference type="SAM" id="SignalP"/>
    </source>
</evidence>
<dbReference type="STRING" id="1280952.HJA_00150"/>
<name>A0A059FJX0_9PROT</name>
<comment type="caution">
    <text evidence="2">The sequence shown here is derived from an EMBL/GenBank/DDBJ whole genome shotgun (WGS) entry which is preliminary data.</text>
</comment>
<keyword evidence="1" id="KW-0732">Signal</keyword>
<keyword evidence="3" id="KW-1185">Reference proteome</keyword>
<dbReference type="PATRIC" id="fig|1280952.3.peg.30"/>
<dbReference type="AlphaFoldDB" id="A0A059FJX0"/>
<organism evidence="2 3">
    <name type="scientific">Hyphomonas jannaschiana VP2</name>
    <dbReference type="NCBI Taxonomy" id="1280952"/>
    <lineage>
        <taxon>Bacteria</taxon>
        <taxon>Pseudomonadati</taxon>
        <taxon>Pseudomonadota</taxon>
        <taxon>Alphaproteobacteria</taxon>
        <taxon>Hyphomonadales</taxon>
        <taxon>Hyphomonadaceae</taxon>
        <taxon>Hyphomonas</taxon>
    </lineage>
</organism>
<gene>
    <name evidence="2" type="ORF">HJA_00150</name>
</gene>
<reference evidence="2 3" key="1">
    <citation type="journal article" date="2014" name="Antonie Van Leeuwenhoek">
        <title>Hyphomonas beringensis sp. nov. and Hyphomonas chukchiensis sp. nov., isolated from surface seawater of the Bering Sea and Chukchi Sea.</title>
        <authorList>
            <person name="Li C."/>
            <person name="Lai Q."/>
            <person name="Li G."/>
            <person name="Dong C."/>
            <person name="Wang J."/>
            <person name="Liao Y."/>
            <person name="Shao Z."/>
        </authorList>
    </citation>
    <scope>NUCLEOTIDE SEQUENCE [LARGE SCALE GENOMIC DNA]</scope>
    <source>
        <strain evidence="2 3">VP2</strain>
    </source>
</reference>
<dbReference type="InterPro" id="IPR030972">
    <property type="entry name" value="UrcA_uranyl"/>
</dbReference>
<proteinExistence type="predicted"/>
<dbReference type="Proteomes" id="UP000024816">
    <property type="component" value="Unassembled WGS sequence"/>
</dbReference>
<accession>A0A059FJX0</accession>
<evidence type="ECO:0000313" key="2">
    <source>
        <dbReference type="EMBL" id="KCZ90902.1"/>
    </source>
</evidence>